<feature type="domain" description="C-type lectin" evidence="2">
    <location>
        <begin position="130"/>
        <end position="253"/>
    </location>
</feature>
<dbReference type="InterPro" id="IPR016186">
    <property type="entry name" value="C-type_lectin-like/link_sf"/>
</dbReference>
<dbReference type="CDD" id="cd00037">
    <property type="entry name" value="CLECT"/>
    <property type="match status" value="1"/>
</dbReference>
<dbReference type="SUPFAM" id="SSF56436">
    <property type="entry name" value="C-type lectin-like"/>
    <property type="match status" value="2"/>
</dbReference>
<evidence type="ECO:0000259" key="2">
    <source>
        <dbReference type="PROSITE" id="PS50041"/>
    </source>
</evidence>
<dbReference type="PANTHER" id="PTHR22803">
    <property type="entry name" value="MANNOSE, PHOSPHOLIPASE, LECTIN RECEPTOR RELATED"/>
    <property type="match status" value="1"/>
</dbReference>
<proteinExistence type="predicted"/>
<evidence type="ECO:0000313" key="4">
    <source>
        <dbReference type="WBParaSite" id="MBELARI_LOCUS7030"/>
    </source>
</evidence>
<evidence type="ECO:0000313" key="3">
    <source>
        <dbReference type="Proteomes" id="UP000887575"/>
    </source>
</evidence>
<dbReference type="AlphaFoldDB" id="A0AAF3FIU0"/>
<dbReference type="WBParaSite" id="MBELARI_LOCUS7030">
    <property type="protein sequence ID" value="MBELARI_LOCUS7030"/>
    <property type="gene ID" value="MBELARI_LOCUS7030"/>
</dbReference>
<keyword evidence="3" id="KW-1185">Reference proteome</keyword>
<dbReference type="PROSITE" id="PS00615">
    <property type="entry name" value="C_TYPE_LECTIN_1"/>
    <property type="match status" value="1"/>
</dbReference>
<sequence>MYLSNETEFYVDVVRRCEALGGIPAKILNVFEGAYVFAVIPQNLNGVAPYIGVERKKNNIWTYADGTPLTYQNWGLNEPNDNASNSTLCAIMDPQSGKWVSAECSFARPFLCSINGDEFQCPDGWVYNETFDYCYYLQNFNYPDAVHWQLYNWTTAEANCQRMGSHLVSIHSKAEDDFVYSLVTSNVKNLTIAAPYNNTCGYQSAWIGYYGNGTLGTGTWTDGTQVDYLGTLAITTPYYWRISNDPSCNYHFWGGTSITAIYARFVCKMPSKSRIAKEKLKKRNFKNL</sequence>
<dbReference type="InterPro" id="IPR050111">
    <property type="entry name" value="C-type_lectin/snaclec_domain"/>
</dbReference>
<keyword evidence="1" id="KW-1015">Disulfide bond</keyword>
<dbReference type="Pfam" id="PF00059">
    <property type="entry name" value="Lectin_C"/>
    <property type="match status" value="2"/>
</dbReference>
<dbReference type="PROSITE" id="PS50041">
    <property type="entry name" value="C_TYPE_LECTIN_2"/>
    <property type="match status" value="2"/>
</dbReference>
<dbReference type="SMART" id="SM00034">
    <property type="entry name" value="CLECT"/>
    <property type="match status" value="2"/>
</dbReference>
<evidence type="ECO:0000256" key="1">
    <source>
        <dbReference type="ARBA" id="ARBA00023157"/>
    </source>
</evidence>
<dbReference type="Gene3D" id="3.10.100.10">
    <property type="entry name" value="Mannose-Binding Protein A, subunit A"/>
    <property type="match status" value="2"/>
</dbReference>
<organism evidence="3 4">
    <name type="scientific">Mesorhabditis belari</name>
    <dbReference type="NCBI Taxonomy" id="2138241"/>
    <lineage>
        <taxon>Eukaryota</taxon>
        <taxon>Metazoa</taxon>
        <taxon>Ecdysozoa</taxon>
        <taxon>Nematoda</taxon>
        <taxon>Chromadorea</taxon>
        <taxon>Rhabditida</taxon>
        <taxon>Rhabditina</taxon>
        <taxon>Rhabditomorpha</taxon>
        <taxon>Rhabditoidea</taxon>
        <taxon>Rhabditidae</taxon>
        <taxon>Mesorhabditinae</taxon>
        <taxon>Mesorhabditis</taxon>
    </lineage>
</organism>
<dbReference type="Proteomes" id="UP000887575">
    <property type="component" value="Unassembled WGS sequence"/>
</dbReference>
<dbReference type="InterPro" id="IPR016187">
    <property type="entry name" value="CTDL_fold"/>
</dbReference>
<name>A0AAF3FIU0_9BILA</name>
<dbReference type="InterPro" id="IPR001304">
    <property type="entry name" value="C-type_lectin-like"/>
</dbReference>
<dbReference type="InterPro" id="IPR018378">
    <property type="entry name" value="C-type_lectin_CS"/>
</dbReference>
<accession>A0AAF3FIU0</accession>
<protein>
    <recommendedName>
        <fullName evidence="2">C-type lectin domain-containing protein</fullName>
    </recommendedName>
</protein>
<reference evidence="4" key="1">
    <citation type="submission" date="2024-02" db="UniProtKB">
        <authorList>
            <consortium name="WormBaseParasite"/>
        </authorList>
    </citation>
    <scope>IDENTIFICATION</scope>
</reference>
<feature type="domain" description="C-type lectin" evidence="2">
    <location>
        <begin position="1"/>
        <end position="113"/>
    </location>
</feature>